<reference evidence="1 2" key="1">
    <citation type="submission" date="2019-09" db="EMBL/GenBank/DDBJ databases">
        <authorList>
            <person name="Depoorter E."/>
        </authorList>
    </citation>
    <scope>NUCLEOTIDE SEQUENCE [LARGE SCALE GENOMIC DNA]</scope>
    <source>
        <strain evidence="1">R-18112</strain>
    </source>
</reference>
<accession>A0A6P2XTV4</accession>
<dbReference type="Proteomes" id="UP000494274">
    <property type="component" value="Unassembled WGS sequence"/>
</dbReference>
<dbReference type="RefSeq" id="WP_175045525.1">
    <property type="nucleotide sequence ID" value="NZ_CABVQI010000015.1"/>
</dbReference>
<gene>
    <name evidence="1" type="ORF">BLA18112_04659</name>
</gene>
<dbReference type="AlphaFoldDB" id="A0A6P2XTV4"/>
<protein>
    <submittedName>
        <fullName evidence="1">Uncharacterized protein</fullName>
    </submittedName>
</protein>
<dbReference type="EMBL" id="CABVQI010000015">
    <property type="protein sequence ID" value="VWD10989.1"/>
    <property type="molecule type" value="Genomic_DNA"/>
</dbReference>
<evidence type="ECO:0000313" key="2">
    <source>
        <dbReference type="Proteomes" id="UP000494274"/>
    </source>
</evidence>
<organism evidence="1 2">
    <name type="scientific">Burkholderia lata (strain ATCC 17760 / DSM 23089 / LMG 22485 / NCIMB 9086 / R18194 / 383)</name>
    <dbReference type="NCBI Taxonomy" id="482957"/>
    <lineage>
        <taxon>Bacteria</taxon>
        <taxon>Pseudomonadati</taxon>
        <taxon>Pseudomonadota</taxon>
        <taxon>Betaproteobacteria</taxon>
        <taxon>Burkholderiales</taxon>
        <taxon>Burkholderiaceae</taxon>
        <taxon>Burkholderia</taxon>
        <taxon>Burkholderia cepacia complex</taxon>
    </lineage>
</organism>
<sequence>MGIKDEDIIQILTGEGIALDRWFALDSHLVGYFDDTGRLMAKIIEDDALASAASKMLRKRGQIHQVAPAEAEPKPTPKE</sequence>
<name>A0A6P2XTV4_BURL3</name>
<proteinExistence type="predicted"/>
<evidence type="ECO:0000313" key="1">
    <source>
        <dbReference type="EMBL" id="VWD10989.1"/>
    </source>
</evidence>